<organism evidence="2 3">
    <name type="scientific">Aegilops tauschii subsp. strangulata</name>
    <name type="common">Goatgrass</name>
    <dbReference type="NCBI Taxonomy" id="200361"/>
    <lineage>
        <taxon>Eukaryota</taxon>
        <taxon>Viridiplantae</taxon>
        <taxon>Streptophyta</taxon>
        <taxon>Embryophyta</taxon>
        <taxon>Tracheophyta</taxon>
        <taxon>Spermatophyta</taxon>
        <taxon>Magnoliopsida</taxon>
        <taxon>Liliopsida</taxon>
        <taxon>Poales</taxon>
        <taxon>Poaceae</taxon>
        <taxon>BOP clade</taxon>
        <taxon>Pooideae</taxon>
        <taxon>Triticodae</taxon>
        <taxon>Triticeae</taxon>
        <taxon>Triticinae</taxon>
        <taxon>Aegilops</taxon>
    </lineage>
</organism>
<feature type="region of interest" description="Disordered" evidence="1">
    <location>
        <begin position="205"/>
        <end position="230"/>
    </location>
</feature>
<dbReference type="Proteomes" id="UP000015105">
    <property type="component" value="Chromosome 4D"/>
</dbReference>
<feature type="region of interest" description="Disordered" evidence="1">
    <location>
        <begin position="333"/>
        <end position="367"/>
    </location>
</feature>
<dbReference type="GO" id="GO:0030295">
    <property type="term" value="F:protein kinase activator activity"/>
    <property type="evidence" value="ECO:0007669"/>
    <property type="project" value="TreeGrafter"/>
</dbReference>
<dbReference type="PANTHER" id="PTHR14326">
    <property type="entry name" value="TARGETING PROTEIN FOR XKLP2"/>
    <property type="match status" value="1"/>
</dbReference>
<dbReference type="GO" id="GO:0008017">
    <property type="term" value="F:microtubule binding"/>
    <property type="evidence" value="ECO:0007669"/>
    <property type="project" value="TreeGrafter"/>
</dbReference>
<dbReference type="Gramene" id="AET4Gv20616700.7">
    <property type="protein sequence ID" value="AET4Gv20616700.7"/>
    <property type="gene ID" value="AET4Gv20616700"/>
</dbReference>
<dbReference type="InterPro" id="IPR009675">
    <property type="entry name" value="TPX2_fam"/>
</dbReference>
<dbReference type="AlphaFoldDB" id="A0A453IN61"/>
<dbReference type="GO" id="GO:0060236">
    <property type="term" value="P:regulation of mitotic spindle organization"/>
    <property type="evidence" value="ECO:0007669"/>
    <property type="project" value="InterPro"/>
</dbReference>
<evidence type="ECO:0000313" key="3">
    <source>
        <dbReference type="Proteomes" id="UP000015105"/>
    </source>
</evidence>
<reference evidence="3" key="2">
    <citation type="journal article" date="2017" name="Nat. Plants">
        <title>The Aegilops tauschii genome reveals multiple impacts of transposons.</title>
        <authorList>
            <person name="Zhao G."/>
            <person name="Zou C."/>
            <person name="Li K."/>
            <person name="Wang K."/>
            <person name="Li T."/>
            <person name="Gao L."/>
            <person name="Zhang X."/>
            <person name="Wang H."/>
            <person name="Yang Z."/>
            <person name="Liu X."/>
            <person name="Jiang W."/>
            <person name="Mao L."/>
            <person name="Kong X."/>
            <person name="Jiao Y."/>
            <person name="Jia J."/>
        </authorList>
    </citation>
    <scope>NUCLEOTIDE SEQUENCE [LARGE SCALE GENOMIC DNA]</scope>
    <source>
        <strain evidence="3">cv. AL8/78</strain>
    </source>
</reference>
<feature type="compositionally biased region" description="Low complexity" evidence="1">
    <location>
        <begin position="48"/>
        <end position="87"/>
    </location>
</feature>
<reference evidence="2" key="5">
    <citation type="journal article" date="2021" name="G3 (Bethesda)">
        <title>Aegilops tauschii genome assembly Aet v5.0 features greater sequence contiguity and improved annotation.</title>
        <authorList>
            <person name="Wang L."/>
            <person name="Zhu T."/>
            <person name="Rodriguez J.C."/>
            <person name="Deal K.R."/>
            <person name="Dubcovsky J."/>
            <person name="McGuire P.E."/>
            <person name="Lux T."/>
            <person name="Spannagl M."/>
            <person name="Mayer K.F.X."/>
            <person name="Baldrich P."/>
            <person name="Meyers B.C."/>
            <person name="Huo N."/>
            <person name="Gu Y.Q."/>
            <person name="Zhou H."/>
            <person name="Devos K.M."/>
            <person name="Bennetzen J.L."/>
            <person name="Unver T."/>
            <person name="Budak H."/>
            <person name="Gulick P.J."/>
            <person name="Galiba G."/>
            <person name="Kalapos B."/>
            <person name="Nelson D.R."/>
            <person name="Li P."/>
            <person name="You F.M."/>
            <person name="Luo M.C."/>
            <person name="Dvorak J."/>
        </authorList>
    </citation>
    <scope>NUCLEOTIDE SEQUENCE [LARGE SCALE GENOMIC DNA]</scope>
    <source>
        <strain evidence="2">cv. AL8/78</strain>
    </source>
</reference>
<sequence length="434" mass="46501">PLGSSAPNVPLFLLRPVPVRFHPRSPNRNHSQAKHPARSQTLAMATGAAAKTPTKPSAPAAPKTPAKPAPSTTAAAAAKTPAKPPSSVATAKTPARSVSRARFAHASENSDPNILASPPRTTSKTPAKPAAAPAVSASVRKKRGTPAPPPPVPQRRFLVAKKGAHRRRQAGASGGGGEFDFDKCREAAREALRASHEEFFLKERAVSAASEEQESQKEEEAAEDEANSAAVVEEGEGAEVADLEGSGKVRAIRSRVMAKAMNSVPDAGAGRVKHLVHAFESLLSISGATADSERAGEEAWALPGLQPWNEGSEGSPVAVFSSSDFMNMGPTRLCSSLDGKSNRSSWDSQTGGRRSRRNSSESLRSSWNKKLKVTSQHPFKLRTEQRGRAKEQQFIQKVQEMLIEDEKKRIHIAQGLPWTTDEPEVCHYIQPNFL</sequence>
<proteinExistence type="predicted"/>
<feature type="compositionally biased region" description="Low complexity" evidence="1">
    <location>
        <begin position="116"/>
        <end position="138"/>
    </location>
</feature>
<reference evidence="2" key="4">
    <citation type="submission" date="2019-03" db="UniProtKB">
        <authorList>
            <consortium name="EnsemblPlants"/>
        </authorList>
    </citation>
    <scope>IDENTIFICATION</scope>
</reference>
<evidence type="ECO:0000256" key="1">
    <source>
        <dbReference type="SAM" id="MobiDB-lite"/>
    </source>
</evidence>
<evidence type="ECO:0000313" key="2">
    <source>
        <dbReference type="EnsemblPlants" id="AET4Gv20616700.7"/>
    </source>
</evidence>
<dbReference type="GO" id="GO:0090307">
    <property type="term" value="P:mitotic spindle assembly"/>
    <property type="evidence" value="ECO:0007669"/>
    <property type="project" value="TreeGrafter"/>
</dbReference>
<evidence type="ECO:0008006" key="4">
    <source>
        <dbReference type="Google" id="ProtNLM"/>
    </source>
</evidence>
<name>A0A453IN61_AEGTS</name>
<feature type="region of interest" description="Disordered" evidence="1">
    <location>
        <begin position="19"/>
        <end position="156"/>
    </location>
</feature>
<dbReference type="GO" id="GO:0005819">
    <property type="term" value="C:spindle"/>
    <property type="evidence" value="ECO:0007669"/>
    <property type="project" value="InterPro"/>
</dbReference>
<protein>
    <recommendedName>
        <fullName evidence="4">TPX2 C-terminal domain-containing protein</fullName>
    </recommendedName>
</protein>
<dbReference type="GO" id="GO:0005880">
    <property type="term" value="C:nuclear microtubule"/>
    <property type="evidence" value="ECO:0007669"/>
    <property type="project" value="TreeGrafter"/>
</dbReference>
<dbReference type="PANTHER" id="PTHR14326:SF58">
    <property type="entry name" value="TPX2 (TARGETING PROTEIN FOR XKLP2) PROTEIN FAMILY"/>
    <property type="match status" value="1"/>
</dbReference>
<accession>A0A453IN61</accession>
<reference evidence="3" key="1">
    <citation type="journal article" date="2014" name="Science">
        <title>Ancient hybridizations among the ancestral genomes of bread wheat.</title>
        <authorList>
            <consortium name="International Wheat Genome Sequencing Consortium,"/>
            <person name="Marcussen T."/>
            <person name="Sandve S.R."/>
            <person name="Heier L."/>
            <person name="Spannagl M."/>
            <person name="Pfeifer M."/>
            <person name="Jakobsen K.S."/>
            <person name="Wulff B.B."/>
            <person name="Steuernagel B."/>
            <person name="Mayer K.F."/>
            <person name="Olsen O.A."/>
        </authorList>
    </citation>
    <scope>NUCLEOTIDE SEQUENCE [LARGE SCALE GENOMIC DNA]</scope>
    <source>
        <strain evidence="3">cv. AL8/78</strain>
    </source>
</reference>
<feature type="compositionally biased region" description="Basic residues" evidence="1">
    <location>
        <begin position="21"/>
        <end position="37"/>
    </location>
</feature>
<keyword evidence="3" id="KW-1185">Reference proteome</keyword>
<reference evidence="2" key="3">
    <citation type="journal article" date="2017" name="Nature">
        <title>Genome sequence of the progenitor of the wheat D genome Aegilops tauschii.</title>
        <authorList>
            <person name="Luo M.C."/>
            <person name="Gu Y.Q."/>
            <person name="Puiu D."/>
            <person name="Wang H."/>
            <person name="Twardziok S.O."/>
            <person name="Deal K.R."/>
            <person name="Huo N."/>
            <person name="Zhu T."/>
            <person name="Wang L."/>
            <person name="Wang Y."/>
            <person name="McGuire P.E."/>
            <person name="Liu S."/>
            <person name="Long H."/>
            <person name="Ramasamy R.K."/>
            <person name="Rodriguez J.C."/>
            <person name="Van S.L."/>
            <person name="Yuan L."/>
            <person name="Wang Z."/>
            <person name="Xia Z."/>
            <person name="Xiao L."/>
            <person name="Anderson O.D."/>
            <person name="Ouyang S."/>
            <person name="Liang Y."/>
            <person name="Zimin A.V."/>
            <person name="Pertea G."/>
            <person name="Qi P."/>
            <person name="Bennetzen J.L."/>
            <person name="Dai X."/>
            <person name="Dawson M.W."/>
            <person name="Muller H.G."/>
            <person name="Kugler K."/>
            <person name="Rivarola-Duarte L."/>
            <person name="Spannagl M."/>
            <person name="Mayer K.F.X."/>
            <person name="Lu F.H."/>
            <person name="Bevan M.W."/>
            <person name="Leroy P."/>
            <person name="Li P."/>
            <person name="You F.M."/>
            <person name="Sun Q."/>
            <person name="Liu Z."/>
            <person name="Lyons E."/>
            <person name="Wicker T."/>
            <person name="Salzberg S.L."/>
            <person name="Devos K.M."/>
            <person name="Dvorak J."/>
        </authorList>
    </citation>
    <scope>NUCLEOTIDE SEQUENCE [LARGE SCALE GENOMIC DNA]</scope>
    <source>
        <strain evidence="2">cv. AL8/78</strain>
    </source>
</reference>
<feature type="compositionally biased region" description="Polar residues" evidence="1">
    <location>
        <begin position="338"/>
        <end position="352"/>
    </location>
</feature>
<dbReference type="EnsemblPlants" id="AET4Gv20616700.7">
    <property type="protein sequence ID" value="AET4Gv20616700.7"/>
    <property type="gene ID" value="AET4Gv20616700"/>
</dbReference>